<dbReference type="AlphaFoldDB" id="A0A502EVV5"/>
<gene>
    <name evidence="2" type="ORF">EAH89_28530</name>
</gene>
<proteinExistence type="predicted"/>
<comment type="caution">
    <text evidence="2">The sequence shown here is derived from an EMBL/GenBank/DDBJ whole genome shotgun (WGS) entry which is preliminary data.</text>
</comment>
<sequence length="105" mass="11369">MRHWQGGDGADDRRELTQRAHDATEHEPANRPTTTTTSNPASSASRTIRLKALSALAKDTPTKSMPTGCRCASLIGSWMVRLEAPTISALLRQKACGLVVPRQTT</sequence>
<organism evidence="2 3">
    <name type="scientific">Muricoccus nepalensis</name>
    <dbReference type="NCBI Taxonomy" id="1854500"/>
    <lineage>
        <taxon>Bacteria</taxon>
        <taxon>Pseudomonadati</taxon>
        <taxon>Pseudomonadota</taxon>
        <taxon>Alphaproteobacteria</taxon>
        <taxon>Acetobacterales</taxon>
        <taxon>Roseomonadaceae</taxon>
        <taxon>Muricoccus</taxon>
    </lineage>
</organism>
<evidence type="ECO:0000313" key="3">
    <source>
        <dbReference type="Proteomes" id="UP000317078"/>
    </source>
</evidence>
<keyword evidence="3" id="KW-1185">Reference proteome</keyword>
<feature type="compositionally biased region" description="Basic and acidic residues" evidence="1">
    <location>
        <begin position="10"/>
        <end position="29"/>
    </location>
</feature>
<protein>
    <submittedName>
        <fullName evidence="2">Uncharacterized protein</fullName>
    </submittedName>
</protein>
<name>A0A502EVV5_9PROT</name>
<feature type="region of interest" description="Disordered" evidence="1">
    <location>
        <begin position="1"/>
        <end position="46"/>
    </location>
</feature>
<evidence type="ECO:0000256" key="1">
    <source>
        <dbReference type="SAM" id="MobiDB-lite"/>
    </source>
</evidence>
<accession>A0A502EVV5</accession>
<evidence type="ECO:0000313" key="2">
    <source>
        <dbReference type="EMBL" id="TPG41873.1"/>
    </source>
</evidence>
<reference evidence="2 3" key="1">
    <citation type="journal article" date="2019" name="Environ. Microbiol.">
        <title>Species interactions and distinct microbial communities in high Arctic permafrost affected cryosols are associated with the CH4 and CO2 gas fluxes.</title>
        <authorList>
            <person name="Altshuler I."/>
            <person name="Hamel J."/>
            <person name="Turney S."/>
            <person name="Magnuson E."/>
            <person name="Levesque R."/>
            <person name="Greer C."/>
            <person name="Whyte L.G."/>
        </authorList>
    </citation>
    <scope>NUCLEOTIDE SEQUENCE [LARGE SCALE GENOMIC DNA]</scope>
    <source>
        <strain evidence="2 3">S9.3B</strain>
    </source>
</reference>
<dbReference type="EMBL" id="RCZP01000064">
    <property type="protein sequence ID" value="TPG41873.1"/>
    <property type="molecule type" value="Genomic_DNA"/>
</dbReference>
<feature type="compositionally biased region" description="Low complexity" evidence="1">
    <location>
        <begin position="30"/>
        <end position="46"/>
    </location>
</feature>
<dbReference type="Proteomes" id="UP000317078">
    <property type="component" value="Unassembled WGS sequence"/>
</dbReference>